<accession>A0A381RRE1</accession>
<protein>
    <submittedName>
        <fullName evidence="2">Uncharacterized protein</fullName>
    </submittedName>
</protein>
<proteinExistence type="predicted"/>
<feature type="transmembrane region" description="Helical" evidence="1">
    <location>
        <begin position="69"/>
        <end position="87"/>
    </location>
</feature>
<reference evidence="2" key="1">
    <citation type="submission" date="2018-05" db="EMBL/GenBank/DDBJ databases">
        <authorList>
            <person name="Lanie J.A."/>
            <person name="Ng W.-L."/>
            <person name="Kazmierczak K.M."/>
            <person name="Andrzejewski T.M."/>
            <person name="Davidsen T.M."/>
            <person name="Wayne K.J."/>
            <person name="Tettelin H."/>
            <person name="Glass J.I."/>
            <person name="Rusch D."/>
            <person name="Podicherti R."/>
            <person name="Tsui H.-C.T."/>
            <person name="Winkler M.E."/>
        </authorList>
    </citation>
    <scope>NUCLEOTIDE SEQUENCE</scope>
</reference>
<sequence length="89" mass="10068">MPTNRGLLELKEFIEDKFSAHEELEALRFKRIDELITGFGKEIDSNEETIKRVHTRVDRIETRIKTVQGMGTAVATILGGIAAWLGINK</sequence>
<keyword evidence="1" id="KW-0812">Transmembrane</keyword>
<evidence type="ECO:0000256" key="1">
    <source>
        <dbReference type="SAM" id="Phobius"/>
    </source>
</evidence>
<keyword evidence="1" id="KW-1133">Transmembrane helix</keyword>
<dbReference type="AlphaFoldDB" id="A0A381RRE1"/>
<evidence type="ECO:0000313" key="2">
    <source>
        <dbReference type="EMBL" id="SUZ93804.1"/>
    </source>
</evidence>
<keyword evidence="1" id="KW-0472">Membrane</keyword>
<dbReference type="EMBL" id="UINC01002178">
    <property type="protein sequence ID" value="SUZ93804.1"/>
    <property type="molecule type" value="Genomic_DNA"/>
</dbReference>
<gene>
    <name evidence="2" type="ORF">METZ01_LOCUS46658</name>
</gene>
<name>A0A381RRE1_9ZZZZ</name>
<organism evidence="2">
    <name type="scientific">marine metagenome</name>
    <dbReference type="NCBI Taxonomy" id="408172"/>
    <lineage>
        <taxon>unclassified sequences</taxon>
        <taxon>metagenomes</taxon>
        <taxon>ecological metagenomes</taxon>
    </lineage>
</organism>